<accession>A0ABR4G9R9</accession>
<organism evidence="1 2">
    <name type="scientific">Aspergillus keveii</name>
    <dbReference type="NCBI Taxonomy" id="714993"/>
    <lineage>
        <taxon>Eukaryota</taxon>
        <taxon>Fungi</taxon>
        <taxon>Dikarya</taxon>
        <taxon>Ascomycota</taxon>
        <taxon>Pezizomycotina</taxon>
        <taxon>Eurotiomycetes</taxon>
        <taxon>Eurotiomycetidae</taxon>
        <taxon>Eurotiales</taxon>
        <taxon>Aspergillaceae</taxon>
        <taxon>Aspergillus</taxon>
        <taxon>Aspergillus subgen. Nidulantes</taxon>
    </lineage>
</organism>
<keyword evidence="2" id="KW-1185">Reference proteome</keyword>
<dbReference type="EMBL" id="JBFTWV010000032">
    <property type="protein sequence ID" value="KAL2795775.1"/>
    <property type="molecule type" value="Genomic_DNA"/>
</dbReference>
<protein>
    <recommendedName>
        <fullName evidence="3">C6 transcription factor</fullName>
    </recommendedName>
</protein>
<evidence type="ECO:0000313" key="2">
    <source>
        <dbReference type="Proteomes" id="UP001610563"/>
    </source>
</evidence>
<dbReference type="Proteomes" id="UP001610563">
    <property type="component" value="Unassembled WGS sequence"/>
</dbReference>
<reference evidence="1 2" key="1">
    <citation type="submission" date="2024-07" db="EMBL/GenBank/DDBJ databases">
        <title>Section-level genome sequencing and comparative genomics of Aspergillus sections Usti and Cavernicolus.</title>
        <authorList>
            <consortium name="Lawrence Berkeley National Laboratory"/>
            <person name="Nybo J.L."/>
            <person name="Vesth T.C."/>
            <person name="Theobald S."/>
            <person name="Frisvad J.C."/>
            <person name="Larsen T.O."/>
            <person name="Kjaerboelling I."/>
            <person name="Rothschild-Mancinelli K."/>
            <person name="Lyhne E.K."/>
            <person name="Kogle M.E."/>
            <person name="Barry K."/>
            <person name="Clum A."/>
            <person name="Na H."/>
            <person name="Ledsgaard L."/>
            <person name="Lin J."/>
            <person name="Lipzen A."/>
            <person name="Kuo A."/>
            <person name="Riley R."/>
            <person name="Mondo S."/>
            <person name="Labutti K."/>
            <person name="Haridas S."/>
            <person name="Pangalinan J."/>
            <person name="Salamov A.A."/>
            <person name="Simmons B.A."/>
            <person name="Magnuson J.K."/>
            <person name="Chen J."/>
            <person name="Drula E."/>
            <person name="Henrissat B."/>
            <person name="Wiebenga A."/>
            <person name="Lubbers R.J."/>
            <person name="Gomes A.C."/>
            <person name="Makela M.R."/>
            <person name="Stajich J."/>
            <person name="Grigoriev I.V."/>
            <person name="Mortensen U.H."/>
            <person name="De Vries R.P."/>
            <person name="Baker S.E."/>
            <person name="Andersen M.R."/>
        </authorList>
    </citation>
    <scope>NUCLEOTIDE SEQUENCE [LARGE SCALE GENOMIC DNA]</scope>
    <source>
        <strain evidence="1 2">CBS 209.92</strain>
    </source>
</reference>
<dbReference type="InterPro" id="IPR021858">
    <property type="entry name" value="Fun_TF"/>
</dbReference>
<sequence>MSPDSKDASQEKFMFVGGPTLDAQSGNLRSILMRRVKHVGRAKRRKNATDILDLMLSNRAQMPLTALCFCATDTEQGAKFSDLQLEAAGYPLIRPRTSQIGRLQGSQDRCSTCGGLVDGRHQQLYLLSGSHRFGAGRCDPLLPVDARAARLKLHELLDFTTTTIWARFRQLDYPGNCYRAWVLPFDNELQLYSVLWSSSYHRDILRVTSGAVVPQLDSQAQLELRLLALRALQREIANVSETTSPDSLVMCILFLAVNDKHKTKVSRDPSPFSPPFVSLQLLDFYGSREYHPLHWNMLHEIVRRFGGIESLKTFALSWLLTLAALMRSAQTLTKPIYPIVGVSGKPLDLQPPGLLFQARGYSDPLDRVGSGFHELCTMWPPVKQEIVQVLIHLGQYSRVVQHYSAVVCSPDVLDLLGDCRNTVHHKLLSLPKEDDSIESYLQYTEQTDDAENENELSREIYLTCHLAAVLYALHVTFPLPQTQQIRQSNLVALESRIGWLCALNASGPVVIWCAAVAISMFGDDDAPESLVAYMAHLMADTGVDTLDKLIELLQTFAWVDAAVQETWKGMWTRRFFSSHLPSSARSVAHL</sequence>
<comment type="caution">
    <text evidence="1">The sequence shown here is derived from an EMBL/GenBank/DDBJ whole genome shotgun (WGS) entry which is preliminary data.</text>
</comment>
<dbReference type="PANTHER" id="PTHR37540:SF5">
    <property type="entry name" value="TRANSCRIPTION FACTOR DOMAIN-CONTAINING PROTEIN"/>
    <property type="match status" value="1"/>
</dbReference>
<proteinExistence type="predicted"/>
<name>A0ABR4G9R9_9EURO</name>
<dbReference type="PANTHER" id="PTHR37540">
    <property type="entry name" value="TRANSCRIPTION FACTOR (ACR-2), PUTATIVE-RELATED-RELATED"/>
    <property type="match status" value="1"/>
</dbReference>
<evidence type="ECO:0008006" key="3">
    <source>
        <dbReference type="Google" id="ProtNLM"/>
    </source>
</evidence>
<evidence type="ECO:0000313" key="1">
    <source>
        <dbReference type="EMBL" id="KAL2795775.1"/>
    </source>
</evidence>
<dbReference type="Pfam" id="PF11951">
    <property type="entry name" value="Fungal_trans_2"/>
    <property type="match status" value="1"/>
</dbReference>
<gene>
    <name evidence="1" type="ORF">BJX66DRAFT_301340</name>
</gene>